<dbReference type="GeneID" id="130462988"/>
<proteinExistence type="predicted"/>
<sequence length="139" mass="16277">MTRPISDSPRPIPTRPITRPKCIQNYGMRVTVVEKLKTHFDDLSTELNTADSRDINDFESLAEEVSYHKNSMWEYTTNMRSKTSRAQSKAYSDVLKLQGIEFPTLVDRHKNRLGYKDEFEFLEEDQKLEEWLLEPMSSG</sequence>
<reference evidence="1" key="1">
    <citation type="journal article" date="2021" name="Nat. Commun.">
        <title>Genomic analyses provide insights into spinach domestication and the genetic basis of agronomic traits.</title>
        <authorList>
            <person name="Cai X."/>
            <person name="Sun X."/>
            <person name="Xu C."/>
            <person name="Sun H."/>
            <person name="Wang X."/>
            <person name="Ge C."/>
            <person name="Zhang Z."/>
            <person name="Wang Q."/>
            <person name="Fei Z."/>
            <person name="Jiao C."/>
            <person name="Wang Q."/>
        </authorList>
    </citation>
    <scope>NUCLEOTIDE SEQUENCE [LARGE SCALE GENOMIC DNA]</scope>
    <source>
        <strain evidence="1">cv. Varoflay</strain>
    </source>
</reference>
<name>A0ABM3QX91_SPIOL</name>
<evidence type="ECO:0000313" key="1">
    <source>
        <dbReference type="Proteomes" id="UP000813463"/>
    </source>
</evidence>
<keyword evidence="1" id="KW-1185">Reference proteome</keyword>
<organism evidence="1 2">
    <name type="scientific">Spinacia oleracea</name>
    <name type="common">Spinach</name>
    <dbReference type="NCBI Taxonomy" id="3562"/>
    <lineage>
        <taxon>Eukaryota</taxon>
        <taxon>Viridiplantae</taxon>
        <taxon>Streptophyta</taxon>
        <taxon>Embryophyta</taxon>
        <taxon>Tracheophyta</taxon>
        <taxon>Spermatophyta</taxon>
        <taxon>Magnoliopsida</taxon>
        <taxon>eudicotyledons</taxon>
        <taxon>Gunneridae</taxon>
        <taxon>Pentapetalae</taxon>
        <taxon>Caryophyllales</taxon>
        <taxon>Chenopodiaceae</taxon>
        <taxon>Chenopodioideae</taxon>
        <taxon>Anserineae</taxon>
        <taxon>Spinacia</taxon>
    </lineage>
</organism>
<evidence type="ECO:0000313" key="2">
    <source>
        <dbReference type="RefSeq" id="XP_056687973.1"/>
    </source>
</evidence>
<protein>
    <submittedName>
        <fullName evidence="2">Uncharacterized protein</fullName>
    </submittedName>
</protein>
<dbReference type="RefSeq" id="XP_056687973.1">
    <property type="nucleotide sequence ID" value="XM_056831995.1"/>
</dbReference>
<gene>
    <name evidence="2" type="primary">LOC130462988</name>
</gene>
<accession>A0ABM3QX91</accession>
<reference evidence="2" key="2">
    <citation type="submission" date="2025-08" db="UniProtKB">
        <authorList>
            <consortium name="RefSeq"/>
        </authorList>
    </citation>
    <scope>IDENTIFICATION</scope>
    <source>
        <tissue evidence="2">Leaf</tissue>
    </source>
</reference>
<dbReference type="Proteomes" id="UP000813463">
    <property type="component" value="Chromosome 6"/>
</dbReference>